<gene>
    <name evidence="1" type="ORF">MUY27_08135</name>
</gene>
<dbReference type="RefSeq" id="WP_245129507.1">
    <property type="nucleotide sequence ID" value="NZ_JALJEJ010000003.1"/>
</dbReference>
<organism evidence="1 2">
    <name type="scientific">Mucilaginibacter straminoryzae</name>
    <dbReference type="NCBI Taxonomy" id="2932774"/>
    <lineage>
        <taxon>Bacteria</taxon>
        <taxon>Pseudomonadati</taxon>
        <taxon>Bacteroidota</taxon>
        <taxon>Sphingobacteriia</taxon>
        <taxon>Sphingobacteriales</taxon>
        <taxon>Sphingobacteriaceae</taxon>
        <taxon>Mucilaginibacter</taxon>
    </lineage>
</organism>
<dbReference type="EMBL" id="JALJEJ010000003">
    <property type="protein sequence ID" value="MCJ8209674.1"/>
    <property type="molecule type" value="Genomic_DNA"/>
</dbReference>
<proteinExistence type="predicted"/>
<dbReference type="Proteomes" id="UP001139450">
    <property type="component" value="Unassembled WGS sequence"/>
</dbReference>
<protein>
    <submittedName>
        <fullName evidence="1">Uncharacterized protein</fullName>
    </submittedName>
</protein>
<comment type="caution">
    <text evidence="1">The sequence shown here is derived from an EMBL/GenBank/DDBJ whole genome shotgun (WGS) entry which is preliminary data.</text>
</comment>
<evidence type="ECO:0000313" key="1">
    <source>
        <dbReference type="EMBL" id="MCJ8209674.1"/>
    </source>
</evidence>
<name>A0A9X1X6R8_9SPHI</name>
<keyword evidence="2" id="KW-1185">Reference proteome</keyword>
<sequence length="102" mass="11959">MQKTLLKYRIDELLGQLSVRDYRKAQLLIPQILNVSSKTFSNYRKIKFDDKQDIPHEKVVLLEKLFALGPGELQNFFYDIEPIKTLGLENQPAPQKIKRKSK</sequence>
<accession>A0A9X1X6R8</accession>
<evidence type="ECO:0000313" key="2">
    <source>
        <dbReference type="Proteomes" id="UP001139450"/>
    </source>
</evidence>
<reference evidence="1" key="1">
    <citation type="submission" date="2022-04" db="EMBL/GenBank/DDBJ databases">
        <title>Mucilaginibacter sp. RS28 isolated from freshwater.</title>
        <authorList>
            <person name="Ko S.-R."/>
        </authorList>
    </citation>
    <scope>NUCLEOTIDE SEQUENCE</scope>
    <source>
        <strain evidence="1">RS28</strain>
    </source>
</reference>
<dbReference type="AlphaFoldDB" id="A0A9X1X6R8"/>